<name>A0A5C5FRR6_9BASI</name>
<evidence type="ECO:0000256" key="2">
    <source>
        <dbReference type="SAM" id="Phobius"/>
    </source>
</evidence>
<feature type="transmembrane region" description="Helical" evidence="2">
    <location>
        <begin position="118"/>
        <end position="140"/>
    </location>
</feature>
<feature type="region of interest" description="Disordered" evidence="1">
    <location>
        <begin position="385"/>
        <end position="414"/>
    </location>
</feature>
<protein>
    <recommendedName>
        <fullName evidence="3">DUF6534 domain-containing protein</fullName>
    </recommendedName>
</protein>
<feature type="compositionally biased region" description="Gly residues" evidence="1">
    <location>
        <begin position="439"/>
        <end position="452"/>
    </location>
</feature>
<feature type="compositionally biased region" description="Low complexity" evidence="1">
    <location>
        <begin position="465"/>
        <end position="474"/>
    </location>
</feature>
<evidence type="ECO:0000256" key="1">
    <source>
        <dbReference type="SAM" id="MobiDB-lite"/>
    </source>
</evidence>
<dbReference type="Pfam" id="PF20152">
    <property type="entry name" value="DUF6534"/>
    <property type="match status" value="1"/>
</dbReference>
<feature type="transmembrane region" description="Helical" evidence="2">
    <location>
        <begin position="12"/>
        <end position="34"/>
    </location>
</feature>
<evidence type="ECO:0000259" key="3">
    <source>
        <dbReference type="Pfam" id="PF20152"/>
    </source>
</evidence>
<keyword evidence="2" id="KW-0812">Transmembrane</keyword>
<gene>
    <name evidence="4" type="ORF">DMC30DRAFT_426549</name>
</gene>
<feature type="domain" description="DUF6534" evidence="3">
    <location>
        <begin position="170"/>
        <end position="251"/>
    </location>
</feature>
<keyword evidence="5" id="KW-1185">Reference proteome</keyword>
<feature type="transmembrane region" description="Helical" evidence="2">
    <location>
        <begin position="203"/>
        <end position="225"/>
    </location>
</feature>
<feature type="region of interest" description="Disordered" evidence="1">
    <location>
        <begin position="308"/>
        <end position="350"/>
    </location>
</feature>
<keyword evidence="2" id="KW-0472">Membrane</keyword>
<reference evidence="4 5" key="1">
    <citation type="submission" date="2019-03" db="EMBL/GenBank/DDBJ databases">
        <title>Rhodosporidium diobovatum UCD-FST 08-225 genome sequencing, assembly, and annotation.</title>
        <authorList>
            <person name="Fakankun I.U."/>
            <person name="Fristensky B."/>
            <person name="Levin D.B."/>
        </authorList>
    </citation>
    <scope>NUCLEOTIDE SEQUENCE [LARGE SCALE GENOMIC DNA]</scope>
    <source>
        <strain evidence="4 5">UCD-FST 08-225</strain>
    </source>
</reference>
<comment type="caution">
    <text evidence="4">The sequence shown here is derived from an EMBL/GenBank/DDBJ whole genome shotgun (WGS) entry which is preliminary data.</text>
</comment>
<organism evidence="4 5">
    <name type="scientific">Rhodotorula diobovata</name>
    <dbReference type="NCBI Taxonomy" id="5288"/>
    <lineage>
        <taxon>Eukaryota</taxon>
        <taxon>Fungi</taxon>
        <taxon>Dikarya</taxon>
        <taxon>Basidiomycota</taxon>
        <taxon>Pucciniomycotina</taxon>
        <taxon>Microbotryomycetes</taxon>
        <taxon>Sporidiobolales</taxon>
        <taxon>Sporidiobolaceae</taxon>
        <taxon>Rhodotorula</taxon>
    </lineage>
</organism>
<evidence type="ECO:0000313" key="5">
    <source>
        <dbReference type="Proteomes" id="UP000311382"/>
    </source>
</evidence>
<dbReference type="Proteomes" id="UP000311382">
    <property type="component" value="Unassembled WGS sequence"/>
</dbReference>
<proteinExistence type="predicted"/>
<keyword evidence="2" id="KW-1133">Transmembrane helix</keyword>
<feature type="transmembrane region" description="Helical" evidence="2">
    <location>
        <begin position="86"/>
        <end position="106"/>
    </location>
</feature>
<feature type="transmembrane region" description="Helical" evidence="2">
    <location>
        <begin position="160"/>
        <end position="182"/>
    </location>
</feature>
<feature type="transmembrane region" description="Helical" evidence="2">
    <location>
        <begin position="46"/>
        <end position="66"/>
    </location>
</feature>
<accession>A0A5C5FRR6</accession>
<dbReference type="EMBL" id="SOZI01000138">
    <property type="protein sequence ID" value="TNY18451.1"/>
    <property type="molecule type" value="Genomic_DNA"/>
</dbReference>
<sequence>MSSDAVPASGALLVGLVFAVWLSSSVVHFASSYLRRTVDPWQWRVAVVFLAALSTAHTGILCHAMYEHLIERFGDEANLPSTGWELTAHLAILLTLATVAHAYYAAKLSTLYNGRRRAGLVGVVALLTCVQLAFGIAATYSSFRSSVSLFTVDLGSKFGWQLLASSLAGLLANVVIALAMVADMRSGRFAAKDETVVEVLTRLLFETNLTTAIVSILSFAFYLAWNAEGQQSGGLSMVLPKLYLLSVLASLERGADVVQGGLSRNMKHASTLSDFFKGVPLAQMRGTATPSPIGTPIVHPTPIADRFAGATPDQPGWLRRTFQPATPPLEGSTPLQSLAPPPAGFAHPSFAPRESLAAPQAERPLTSISVSDYGAWLDDAPERNSAALHGGQRGEEHPDGGIEHYAGAQGGAPQRDVFASGVEHAAQTPTPRKATFGGAISGSGELAGGGTLEGRVHAAAPPPGGAERAAQGGPVRYGYL</sequence>
<dbReference type="OrthoDB" id="2538377at2759"/>
<feature type="compositionally biased region" description="Basic and acidic residues" evidence="1">
    <location>
        <begin position="392"/>
        <end position="402"/>
    </location>
</feature>
<dbReference type="PANTHER" id="PTHR40465:SF1">
    <property type="entry name" value="DUF6534 DOMAIN-CONTAINING PROTEIN"/>
    <property type="match status" value="1"/>
</dbReference>
<evidence type="ECO:0000313" key="4">
    <source>
        <dbReference type="EMBL" id="TNY18451.1"/>
    </source>
</evidence>
<dbReference type="InterPro" id="IPR045339">
    <property type="entry name" value="DUF6534"/>
</dbReference>
<feature type="region of interest" description="Disordered" evidence="1">
    <location>
        <begin position="429"/>
        <end position="480"/>
    </location>
</feature>
<dbReference type="AlphaFoldDB" id="A0A5C5FRR6"/>
<dbReference type="PANTHER" id="PTHR40465">
    <property type="entry name" value="CHROMOSOME 1, WHOLE GENOME SHOTGUN SEQUENCE"/>
    <property type="match status" value="1"/>
</dbReference>